<dbReference type="InterPro" id="IPR052714">
    <property type="entry name" value="MFS_Exporter"/>
</dbReference>
<sequence length="395" mass="39081">MTPLLTRALVLRLVSVVAGAIGFYLPLAALPMLAADHGTAAAAGLANGALLVFTVAGELVTPRLLARLGCRWVLAVGLVLLGLPALVLLTPAGSYVVAIVAVNAVRGIGFALSVVAGGALTAALLPADRRGEGLALVGLVGGVPTLLALPFGTWAAAHWGYGVVLVLTAVVPLVAVATVPALPARDGGSEPSHGLVAGLRNAALVRPAAIFASTAAAAGVVVTYLPLAVGDHAAWVAPAALLAQPATSTAGRWCSGRLGDRRGQTRLLVPGVLMSLVGMAAMALTASGPVVVGGALLFGAGFGVLQNATLALMYARVPAAEYGTVSAIWNGAYDLGMGAGALAVGVLVTATGFSAAFLVVAAAMLPALGMARGESGRRSAARAQRSPQPAYVVSS</sequence>
<keyword evidence="2 5" id="KW-0812">Transmembrane</keyword>
<feature type="transmembrane region" description="Helical" evidence="5">
    <location>
        <begin position="292"/>
        <end position="315"/>
    </location>
</feature>
<protein>
    <submittedName>
        <fullName evidence="7">MFS transporter</fullName>
    </submittedName>
</protein>
<proteinExistence type="predicted"/>
<feature type="transmembrane region" description="Helical" evidence="5">
    <location>
        <begin position="108"/>
        <end position="127"/>
    </location>
</feature>
<keyword evidence="3 5" id="KW-1133">Transmembrane helix</keyword>
<comment type="subcellular location">
    <subcellularLocation>
        <location evidence="1">Cell membrane</location>
        <topology evidence="1">Multi-pass membrane protein</topology>
    </subcellularLocation>
</comment>
<dbReference type="EMBL" id="BAABAH010000001">
    <property type="protein sequence ID" value="GAA3801278.1"/>
    <property type="molecule type" value="Genomic_DNA"/>
</dbReference>
<evidence type="ECO:0000313" key="7">
    <source>
        <dbReference type="EMBL" id="GAA3801278.1"/>
    </source>
</evidence>
<feature type="transmembrane region" description="Helical" evidence="5">
    <location>
        <begin position="353"/>
        <end position="371"/>
    </location>
</feature>
<feature type="transmembrane region" description="Helical" evidence="5">
    <location>
        <begin position="203"/>
        <end position="227"/>
    </location>
</feature>
<feature type="domain" description="Major facilitator superfamily (MFS) profile" evidence="6">
    <location>
        <begin position="8"/>
        <end position="379"/>
    </location>
</feature>
<feature type="transmembrane region" description="Helical" evidence="5">
    <location>
        <begin position="40"/>
        <end position="60"/>
    </location>
</feature>
<feature type="transmembrane region" description="Helical" evidence="5">
    <location>
        <begin position="72"/>
        <end position="102"/>
    </location>
</feature>
<accession>A0ABP7HSK5</accession>
<keyword evidence="4 5" id="KW-0472">Membrane</keyword>
<dbReference type="Gene3D" id="1.20.1250.20">
    <property type="entry name" value="MFS general substrate transporter like domains"/>
    <property type="match status" value="1"/>
</dbReference>
<dbReference type="PANTHER" id="PTHR23531:SF1">
    <property type="entry name" value="QUINOLENE RESISTANCE PROTEIN NORA"/>
    <property type="match status" value="1"/>
</dbReference>
<evidence type="ECO:0000313" key="8">
    <source>
        <dbReference type="Proteomes" id="UP001501821"/>
    </source>
</evidence>
<dbReference type="InterPro" id="IPR011701">
    <property type="entry name" value="MFS"/>
</dbReference>
<gene>
    <name evidence="7" type="ORF">GCM10022242_00270</name>
</gene>
<keyword evidence="8" id="KW-1185">Reference proteome</keyword>
<evidence type="ECO:0000256" key="4">
    <source>
        <dbReference type="ARBA" id="ARBA00023136"/>
    </source>
</evidence>
<dbReference type="Proteomes" id="UP001501821">
    <property type="component" value="Unassembled WGS sequence"/>
</dbReference>
<evidence type="ECO:0000259" key="6">
    <source>
        <dbReference type="PROSITE" id="PS50850"/>
    </source>
</evidence>
<evidence type="ECO:0000256" key="5">
    <source>
        <dbReference type="SAM" id="Phobius"/>
    </source>
</evidence>
<feature type="transmembrane region" description="Helical" evidence="5">
    <location>
        <begin position="134"/>
        <end position="153"/>
    </location>
</feature>
<dbReference type="PROSITE" id="PS50850">
    <property type="entry name" value="MFS"/>
    <property type="match status" value="1"/>
</dbReference>
<feature type="transmembrane region" description="Helical" evidence="5">
    <location>
        <begin position="9"/>
        <end position="34"/>
    </location>
</feature>
<comment type="caution">
    <text evidence="7">The sequence shown here is derived from an EMBL/GenBank/DDBJ whole genome shotgun (WGS) entry which is preliminary data.</text>
</comment>
<evidence type="ECO:0000256" key="2">
    <source>
        <dbReference type="ARBA" id="ARBA00022692"/>
    </source>
</evidence>
<name>A0ABP7HSK5_9ACTN</name>
<feature type="transmembrane region" description="Helical" evidence="5">
    <location>
        <begin position="159"/>
        <end position="182"/>
    </location>
</feature>
<dbReference type="RefSeq" id="WP_344771726.1">
    <property type="nucleotide sequence ID" value="NZ_BAABAH010000001.1"/>
</dbReference>
<dbReference type="InterPro" id="IPR036259">
    <property type="entry name" value="MFS_trans_sf"/>
</dbReference>
<evidence type="ECO:0000256" key="3">
    <source>
        <dbReference type="ARBA" id="ARBA00022989"/>
    </source>
</evidence>
<dbReference type="Pfam" id="PF07690">
    <property type="entry name" value="MFS_1"/>
    <property type="match status" value="1"/>
</dbReference>
<dbReference type="PANTHER" id="PTHR23531">
    <property type="entry name" value="QUINOLENE RESISTANCE PROTEIN NORA"/>
    <property type="match status" value="1"/>
</dbReference>
<reference evidence="8" key="1">
    <citation type="journal article" date="2019" name="Int. J. Syst. Evol. Microbiol.">
        <title>The Global Catalogue of Microorganisms (GCM) 10K type strain sequencing project: providing services to taxonomists for standard genome sequencing and annotation.</title>
        <authorList>
            <consortium name="The Broad Institute Genomics Platform"/>
            <consortium name="The Broad Institute Genome Sequencing Center for Infectious Disease"/>
            <person name="Wu L."/>
            <person name="Ma J."/>
        </authorList>
    </citation>
    <scope>NUCLEOTIDE SEQUENCE [LARGE SCALE GENOMIC DNA]</scope>
    <source>
        <strain evidence="8">JCM 16953</strain>
    </source>
</reference>
<dbReference type="InterPro" id="IPR020846">
    <property type="entry name" value="MFS_dom"/>
</dbReference>
<dbReference type="SUPFAM" id="SSF103473">
    <property type="entry name" value="MFS general substrate transporter"/>
    <property type="match status" value="1"/>
</dbReference>
<organism evidence="7 8">
    <name type="scientific">Nocardioides panacisoli</name>
    <dbReference type="NCBI Taxonomy" id="627624"/>
    <lineage>
        <taxon>Bacteria</taxon>
        <taxon>Bacillati</taxon>
        <taxon>Actinomycetota</taxon>
        <taxon>Actinomycetes</taxon>
        <taxon>Propionibacteriales</taxon>
        <taxon>Nocardioidaceae</taxon>
        <taxon>Nocardioides</taxon>
    </lineage>
</organism>
<evidence type="ECO:0000256" key="1">
    <source>
        <dbReference type="ARBA" id="ARBA00004651"/>
    </source>
</evidence>